<sequence>MADQSTKNTLHITASYFRGMWTRRLVHAHSIQAKREYEQICAQEGQSISSEFYLDLSTEAKEWYSWGAVGADFYAHWNFEAFCELADIDVKHCCHLEHGRGWVFISRTRDVTLRVQRMPQTVIWGEEFFEFDVHMLGCTGERTKATRLEEWWMKHCVWQKMTRGRRVLWKPNENGVHELF</sequence>
<proteinExistence type="predicted"/>
<accession>A0ABR1KC11</accession>
<organism evidence="1 2">
    <name type="scientific">Marasmiellus scandens</name>
    <dbReference type="NCBI Taxonomy" id="2682957"/>
    <lineage>
        <taxon>Eukaryota</taxon>
        <taxon>Fungi</taxon>
        <taxon>Dikarya</taxon>
        <taxon>Basidiomycota</taxon>
        <taxon>Agaricomycotina</taxon>
        <taxon>Agaricomycetes</taxon>
        <taxon>Agaricomycetidae</taxon>
        <taxon>Agaricales</taxon>
        <taxon>Marasmiineae</taxon>
        <taxon>Omphalotaceae</taxon>
        <taxon>Marasmiellus</taxon>
    </lineage>
</organism>
<comment type="caution">
    <text evidence="1">The sequence shown here is derived from an EMBL/GenBank/DDBJ whole genome shotgun (WGS) entry which is preliminary data.</text>
</comment>
<name>A0ABR1KC11_9AGAR</name>
<evidence type="ECO:0000313" key="1">
    <source>
        <dbReference type="EMBL" id="KAK7473178.1"/>
    </source>
</evidence>
<keyword evidence="2" id="KW-1185">Reference proteome</keyword>
<dbReference type="Proteomes" id="UP001498398">
    <property type="component" value="Unassembled WGS sequence"/>
</dbReference>
<gene>
    <name evidence="1" type="ORF">VKT23_001277</name>
</gene>
<reference evidence="1 2" key="1">
    <citation type="submission" date="2024-01" db="EMBL/GenBank/DDBJ databases">
        <title>A draft genome for the cacao thread blight pathogen Marasmiellus scandens.</title>
        <authorList>
            <person name="Baruah I.K."/>
            <person name="Leung J."/>
            <person name="Bukari Y."/>
            <person name="Amoako-Attah I."/>
            <person name="Meinhardt L.W."/>
            <person name="Bailey B.A."/>
            <person name="Cohen S.P."/>
        </authorList>
    </citation>
    <scope>NUCLEOTIDE SEQUENCE [LARGE SCALE GENOMIC DNA]</scope>
    <source>
        <strain evidence="1 2">GH-19</strain>
    </source>
</reference>
<protein>
    <submittedName>
        <fullName evidence="1">Uncharacterized protein</fullName>
    </submittedName>
</protein>
<evidence type="ECO:0000313" key="2">
    <source>
        <dbReference type="Proteomes" id="UP001498398"/>
    </source>
</evidence>
<dbReference type="EMBL" id="JBANRG010000001">
    <property type="protein sequence ID" value="KAK7473178.1"/>
    <property type="molecule type" value="Genomic_DNA"/>
</dbReference>